<dbReference type="Pfam" id="PF12770">
    <property type="entry name" value="CHAT"/>
    <property type="match status" value="1"/>
</dbReference>
<keyword evidence="3" id="KW-1185">Reference proteome</keyword>
<evidence type="ECO:0000259" key="1">
    <source>
        <dbReference type="Pfam" id="PF12770"/>
    </source>
</evidence>
<dbReference type="SUPFAM" id="SSF48452">
    <property type="entry name" value="TPR-like"/>
    <property type="match status" value="1"/>
</dbReference>
<accession>A0ABP6YCY7</accession>
<dbReference type="Gene3D" id="1.25.40.10">
    <property type="entry name" value="Tetratricopeptide repeat domain"/>
    <property type="match status" value="1"/>
</dbReference>
<dbReference type="RefSeq" id="WP_204913081.1">
    <property type="nucleotide sequence ID" value="NZ_BAAAYR010000007.1"/>
</dbReference>
<dbReference type="InterPro" id="IPR024983">
    <property type="entry name" value="CHAT_dom"/>
</dbReference>
<comment type="caution">
    <text evidence="2">The sequence shown here is derived from an EMBL/GenBank/DDBJ whole genome shotgun (WGS) entry which is preliminary data.</text>
</comment>
<reference evidence="3" key="1">
    <citation type="journal article" date="2019" name="Int. J. Syst. Evol. Microbiol.">
        <title>The Global Catalogue of Microorganisms (GCM) 10K type strain sequencing project: providing services to taxonomists for standard genome sequencing and annotation.</title>
        <authorList>
            <consortium name="The Broad Institute Genomics Platform"/>
            <consortium name="The Broad Institute Genome Sequencing Center for Infectious Disease"/>
            <person name="Wu L."/>
            <person name="Ma J."/>
        </authorList>
    </citation>
    <scope>NUCLEOTIDE SEQUENCE [LARGE SCALE GENOMIC DNA]</scope>
    <source>
        <strain evidence="3">JCM 16540</strain>
    </source>
</reference>
<dbReference type="InterPro" id="IPR011990">
    <property type="entry name" value="TPR-like_helical_dom_sf"/>
</dbReference>
<dbReference type="Proteomes" id="UP001500767">
    <property type="component" value="Unassembled WGS sequence"/>
</dbReference>
<name>A0ABP6YCY7_9ACTN</name>
<evidence type="ECO:0000313" key="2">
    <source>
        <dbReference type="EMBL" id="GAA3579071.1"/>
    </source>
</evidence>
<gene>
    <name evidence="2" type="ORF">GCM10022197_40680</name>
</gene>
<organism evidence="2 3">
    <name type="scientific">Microlunatus spumicola</name>
    <dbReference type="NCBI Taxonomy" id="81499"/>
    <lineage>
        <taxon>Bacteria</taxon>
        <taxon>Bacillati</taxon>
        <taxon>Actinomycetota</taxon>
        <taxon>Actinomycetes</taxon>
        <taxon>Propionibacteriales</taxon>
        <taxon>Propionibacteriaceae</taxon>
        <taxon>Microlunatus</taxon>
    </lineage>
</organism>
<protein>
    <submittedName>
        <fullName evidence="2">CHAT domain-containing protein</fullName>
    </submittedName>
</protein>
<evidence type="ECO:0000313" key="3">
    <source>
        <dbReference type="Proteomes" id="UP001500767"/>
    </source>
</evidence>
<dbReference type="EMBL" id="BAAAYR010000007">
    <property type="protein sequence ID" value="GAA3579071.1"/>
    <property type="molecule type" value="Genomic_DNA"/>
</dbReference>
<feature type="domain" description="CHAT" evidence="1">
    <location>
        <begin position="592"/>
        <end position="816"/>
    </location>
</feature>
<sequence>MGSANRGRYDVSRRQATSGLRLLRLGEPAGGADPAGARLEVRLLTLLGAMEQEILGQGAGLRHLEAATDRAVALGADDLTFAVRQARALRALRMGARDEALEQFALADPLAGRAADLDVCRMLVNRGVVRLERLDLEGAREDFAGCLVRAGDDPDLRKFAAMARHNLGYTAFLAGDLPAALRLMHEALLGSEETTLATSLLDLARVLTEAGLIDEADAALRRGAEAARRGRAWAWLAETELSGAQLALLDGRFDLARRLAGAARVRFLRRGNEAWRRRAELVLLAGDLAAGRPPRLLAGPALRLADEFAAERLTPYATTARLIAAEALLLAGRPDEAAAAYAELAPPHRTDLVEVRLQRRTVAARLARGRGDHVTAAREVRRGLDDLARYQARFGSVDLQTASALHGRRLAALDLDLALTSGRPAAVVAALERGRERSRRLVPVTPPTGTSAPLLVELRQLTVTLHEIGADPARRGEAQGLRERVAQLQGELRGLSWQVGGIGWATAITPMADVRERLTARGRRMLLLGRQGDDLVAVGLGRSRPRLLRLAGAAARAAALTRTVRADLDVVARSRVPERLRAGALASATHKLAALDALLLAPLGLGDEPLVVVPTADLSTLPWGCLPSLRGRPVEVAPTAGAWFRRAADAGPLPARVLALAGPEVPAAVAEVDEVARTWPGTRVLTGDEATGRAFAEHGPAATIAHLAAHGHHVAQNPLFSSLDLADGPLLAYELRAGQVPGHVVLSACELGQATVRPGDESLGLTSVLLQLGARCVVSGVAEVADDLAAEVMVSYHRRLAAGADSATALADAAAAVDRPVPFVCFGAAVRFSPAG</sequence>
<proteinExistence type="predicted"/>